<feature type="compositionally biased region" description="Gly residues" evidence="2">
    <location>
        <begin position="220"/>
        <end position="230"/>
    </location>
</feature>
<accession>A0A699YS48</accession>
<protein>
    <submittedName>
        <fullName evidence="3">UPF0103-domain-containing protein</fullName>
    </submittedName>
</protein>
<organism evidence="3 4">
    <name type="scientific">Haematococcus lacustris</name>
    <name type="common">Green alga</name>
    <name type="synonym">Haematococcus pluvialis</name>
    <dbReference type="NCBI Taxonomy" id="44745"/>
    <lineage>
        <taxon>Eukaryota</taxon>
        <taxon>Viridiplantae</taxon>
        <taxon>Chlorophyta</taxon>
        <taxon>core chlorophytes</taxon>
        <taxon>Chlorophyceae</taxon>
        <taxon>CS clade</taxon>
        <taxon>Chlamydomonadales</taxon>
        <taxon>Haematococcaceae</taxon>
        <taxon>Haematococcus</taxon>
    </lineage>
</organism>
<evidence type="ECO:0000256" key="2">
    <source>
        <dbReference type="SAM" id="MobiDB-lite"/>
    </source>
</evidence>
<dbReference type="NCBIfam" id="TIGR04336">
    <property type="entry name" value="AmmeMemoSam_B"/>
    <property type="match status" value="1"/>
</dbReference>
<keyword evidence="4" id="KW-1185">Reference proteome</keyword>
<reference evidence="3 4" key="1">
    <citation type="submission" date="2020-02" db="EMBL/GenBank/DDBJ databases">
        <title>Draft genome sequence of Haematococcus lacustris strain NIES-144.</title>
        <authorList>
            <person name="Morimoto D."/>
            <person name="Nakagawa S."/>
            <person name="Yoshida T."/>
            <person name="Sawayama S."/>
        </authorList>
    </citation>
    <scope>NUCLEOTIDE SEQUENCE [LARGE SCALE GENOMIC DNA]</scope>
    <source>
        <strain evidence="3 4">NIES-144</strain>
    </source>
</reference>
<dbReference type="Gene3D" id="3.40.830.10">
    <property type="entry name" value="LigB-like"/>
    <property type="match status" value="1"/>
</dbReference>
<gene>
    <name evidence="3" type="ORF">HaLaN_08387</name>
</gene>
<sequence length="230" mass="24868">MAELNMRAVVQELTSAAAMPKLSRAPTHADSWYEADSAKLSKQVEQWLAAAGQEAAPSPRAIIAPHAGHRYCGHIMAYAFKNVDITKVSRVFLLGPSHHVHTRRCCLSPATAYDTPLGAPHSSRVCASAAAASYSHAHSRLIIVSSSSVILIMTWQWLVCMAARHMHTQSCIHCWCESVGPRGFRVRHLLWVKPSIFSLLLHALGAPAGPCRQPHHRPGGVPGAAGDRGV</sequence>
<feature type="region of interest" description="Disordered" evidence="2">
    <location>
        <begin position="211"/>
        <end position="230"/>
    </location>
</feature>
<name>A0A699YS48_HAELA</name>
<dbReference type="Pfam" id="PF01875">
    <property type="entry name" value="Memo"/>
    <property type="match status" value="1"/>
</dbReference>
<dbReference type="AlphaFoldDB" id="A0A699YS48"/>
<dbReference type="EMBL" id="BLLF01000527">
    <property type="protein sequence ID" value="GFH12660.1"/>
    <property type="molecule type" value="Genomic_DNA"/>
</dbReference>
<dbReference type="InterPro" id="IPR002737">
    <property type="entry name" value="MEMO1_fam"/>
</dbReference>
<evidence type="ECO:0000313" key="3">
    <source>
        <dbReference type="EMBL" id="GFH12660.1"/>
    </source>
</evidence>
<comment type="similarity">
    <text evidence="1">Belongs to the MEMO1 family.</text>
</comment>
<evidence type="ECO:0000256" key="1">
    <source>
        <dbReference type="ARBA" id="ARBA00006315"/>
    </source>
</evidence>
<evidence type="ECO:0000313" key="4">
    <source>
        <dbReference type="Proteomes" id="UP000485058"/>
    </source>
</evidence>
<dbReference type="Proteomes" id="UP000485058">
    <property type="component" value="Unassembled WGS sequence"/>
</dbReference>
<proteinExistence type="inferred from homology"/>
<comment type="caution">
    <text evidence="3">The sequence shown here is derived from an EMBL/GenBank/DDBJ whole genome shotgun (WGS) entry which is preliminary data.</text>
</comment>
<dbReference type="PANTHER" id="PTHR11060:SF0">
    <property type="entry name" value="PROTEIN MEMO1"/>
    <property type="match status" value="1"/>
</dbReference>
<dbReference type="CDD" id="cd07361">
    <property type="entry name" value="MEMO_like"/>
    <property type="match status" value="1"/>
</dbReference>
<dbReference type="PANTHER" id="PTHR11060">
    <property type="entry name" value="PROTEIN MEMO1"/>
    <property type="match status" value="1"/>
</dbReference>